<dbReference type="Proteomes" id="UP000265581">
    <property type="component" value="Unassembled WGS sequence"/>
</dbReference>
<keyword evidence="3" id="KW-0456">Lyase</keyword>
<organism evidence="3 4">
    <name type="scientific">Aeromicrobium endophyticum</name>
    <dbReference type="NCBI Taxonomy" id="2292704"/>
    <lineage>
        <taxon>Bacteria</taxon>
        <taxon>Bacillati</taxon>
        <taxon>Actinomycetota</taxon>
        <taxon>Actinomycetes</taxon>
        <taxon>Propionibacteriales</taxon>
        <taxon>Nocardioidaceae</taxon>
        <taxon>Aeromicrobium</taxon>
    </lineage>
</organism>
<dbReference type="CDD" id="cd06558">
    <property type="entry name" value="crotonase-like"/>
    <property type="match status" value="1"/>
</dbReference>
<dbReference type="InterPro" id="IPR018376">
    <property type="entry name" value="Enoyl-CoA_hyd/isom_CS"/>
</dbReference>
<accession>A0A371PCV8</accession>
<evidence type="ECO:0000256" key="2">
    <source>
        <dbReference type="RuleBase" id="RU003707"/>
    </source>
</evidence>
<proteinExistence type="inferred from homology"/>
<name>A0A371PCV8_9ACTN</name>
<protein>
    <submittedName>
        <fullName evidence="3">Enoyl-CoA hydratase</fullName>
        <ecNumber evidence="3">4.2.1.17</ecNumber>
    </submittedName>
</protein>
<dbReference type="SUPFAM" id="SSF52096">
    <property type="entry name" value="ClpP/crotonase"/>
    <property type="match status" value="1"/>
</dbReference>
<evidence type="ECO:0000313" key="3">
    <source>
        <dbReference type="EMBL" id="REK73358.1"/>
    </source>
</evidence>
<dbReference type="AlphaFoldDB" id="A0A371PCV8"/>
<dbReference type="InterPro" id="IPR029045">
    <property type="entry name" value="ClpP/crotonase-like_dom_sf"/>
</dbReference>
<dbReference type="PANTHER" id="PTHR43802:SF1">
    <property type="entry name" value="IP11341P-RELATED"/>
    <property type="match status" value="1"/>
</dbReference>
<dbReference type="Gene3D" id="3.90.226.10">
    <property type="entry name" value="2-enoyl-CoA Hydratase, Chain A, domain 1"/>
    <property type="match status" value="1"/>
</dbReference>
<dbReference type="InterPro" id="IPR014748">
    <property type="entry name" value="Enoyl-CoA_hydra_C"/>
</dbReference>
<keyword evidence="4" id="KW-1185">Reference proteome</keyword>
<gene>
    <name evidence="3" type="ORF">DX116_07345</name>
</gene>
<dbReference type="NCBIfam" id="NF006100">
    <property type="entry name" value="PRK08252.1"/>
    <property type="match status" value="1"/>
</dbReference>
<evidence type="ECO:0000256" key="1">
    <source>
        <dbReference type="ARBA" id="ARBA00005254"/>
    </source>
</evidence>
<dbReference type="PROSITE" id="PS00166">
    <property type="entry name" value="ENOYL_COA_HYDRATASE"/>
    <property type="match status" value="1"/>
</dbReference>
<comment type="similarity">
    <text evidence="1 2">Belongs to the enoyl-CoA hydratase/isomerase family.</text>
</comment>
<reference evidence="3 4" key="1">
    <citation type="submission" date="2018-08" db="EMBL/GenBank/DDBJ databases">
        <title>Aeromicrobium sp. M2KJ-4, whole genome shotgun sequence.</title>
        <authorList>
            <person name="Tuo L."/>
        </authorList>
    </citation>
    <scope>NUCLEOTIDE SEQUENCE [LARGE SCALE GENOMIC DNA]</scope>
    <source>
        <strain evidence="3 4">M2KJ-4</strain>
    </source>
</reference>
<evidence type="ECO:0000313" key="4">
    <source>
        <dbReference type="Proteomes" id="UP000265581"/>
    </source>
</evidence>
<dbReference type="InterPro" id="IPR001753">
    <property type="entry name" value="Enoyl-CoA_hydra/iso"/>
</dbReference>
<dbReference type="OrthoDB" id="4470569at2"/>
<sequence>MSRAVITTDTVVATADGPILRIEINRPEVRNAIDLPTARAIEAAVDAFEADDDLRVAVLHGRGANFSAGMDLKAFAATGERPVTERRGALGMVAAPPSKPIIAVLHGATLGGGFELALACDLIVMEEGSEVGLPEVTRGLAAGGGGAIRLPQRIPHHVALDLVLTGRRMPAAEAERWGLATRLVPAGQGLQAGLELAAAVAAAAPLGARASKQIAVQSRTLTFEEALAAQEPLMQVVRTSDDAAEGARAFVERRPPHWSGR</sequence>
<dbReference type="GO" id="GO:0004300">
    <property type="term" value="F:enoyl-CoA hydratase activity"/>
    <property type="evidence" value="ECO:0007669"/>
    <property type="project" value="UniProtKB-EC"/>
</dbReference>
<dbReference type="RefSeq" id="WP_119703470.1">
    <property type="nucleotide sequence ID" value="NZ_JBHSOI010000001.1"/>
</dbReference>
<dbReference type="PANTHER" id="PTHR43802">
    <property type="entry name" value="ENOYL-COA HYDRATASE"/>
    <property type="match status" value="1"/>
</dbReference>
<comment type="caution">
    <text evidence="3">The sequence shown here is derived from an EMBL/GenBank/DDBJ whole genome shotgun (WGS) entry which is preliminary data.</text>
</comment>
<dbReference type="EC" id="4.2.1.17" evidence="3"/>
<dbReference type="Gene3D" id="1.10.12.10">
    <property type="entry name" value="Lyase 2-enoyl-coa Hydratase, Chain A, domain 2"/>
    <property type="match status" value="1"/>
</dbReference>
<dbReference type="Pfam" id="PF00378">
    <property type="entry name" value="ECH_1"/>
    <property type="match status" value="1"/>
</dbReference>
<dbReference type="EMBL" id="QUBR01000001">
    <property type="protein sequence ID" value="REK73358.1"/>
    <property type="molecule type" value="Genomic_DNA"/>
</dbReference>